<dbReference type="Pfam" id="PF13489">
    <property type="entry name" value="Methyltransf_23"/>
    <property type="match status" value="1"/>
</dbReference>
<dbReference type="Gene3D" id="3.40.50.150">
    <property type="entry name" value="Vaccinia Virus protein VP39"/>
    <property type="match status" value="1"/>
</dbReference>
<dbReference type="AlphaFoldDB" id="H3ZE78"/>
<gene>
    <name evidence="1" type="ORF">AJE_08300</name>
</gene>
<protein>
    <submittedName>
        <fullName evidence="1">2-polyprenyl-3-methyl-5-hydroxy-6-metoxy-1, 4-benzoquinol methylase</fullName>
    </submittedName>
</protein>
<dbReference type="InterPro" id="IPR029063">
    <property type="entry name" value="SAM-dependent_MTases_sf"/>
</dbReference>
<dbReference type="EMBL" id="AHTH01000021">
    <property type="protein sequence ID" value="EHR41122.1"/>
    <property type="molecule type" value="Genomic_DNA"/>
</dbReference>
<proteinExistence type="predicted"/>
<organism evidence="1 2">
    <name type="scientific">Alishewanella jeotgali KCTC 22429</name>
    <dbReference type="NCBI Taxonomy" id="1129374"/>
    <lineage>
        <taxon>Bacteria</taxon>
        <taxon>Pseudomonadati</taxon>
        <taxon>Pseudomonadota</taxon>
        <taxon>Gammaproteobacteria</taxon>
        <taxon>Alteromonadales</taxon>
        <taxon>Alteromonadaceae</taxon>
        <taxon>Alishewanella</taxon>
    </lineage>
</organism>
<dbReference type="Proteomes" id="UP000012046">
    <property type="component" value="Unassembled WGS sequence"/>
</dbReference>
<keyword evidence="1" id="KW-0489">Methyltransferase</keyword>
<dbReference type="GO" id="GO:0032259">
    <property type="term" value="P:methylation"/>
    <property type="evidence" value="ECO:0007669"/>
    <property type="project" value="UniProtKB-KW"/>
</dbReference>
<reference evidence="1 2" key="1">
    <citation type="journal article" date="2012" name="J. Bacteriol.">
        <title>Genome Sequence of Extracellular-Protease-Producing Alishewanella jeotgali Isolated from Traditional Korean Fermented Seafood.</title>
        <authorList>
            <person name="Jung J."/>
            <person name="Chun J."/>
            <person name="Park W."/>
        </authorList>
    </citation>
    <scope>NUCLEOTIDE SEQUENCE [LARGE SCALE GENOMIC DNA]</scope>
    <source>
        <strain evidence="1 2">KCTC 22429</strain>
    </source>
</reference>
<dbReference type="CDD" id="cd02440">
    <property type="entry name" value="AdoMet_MTases"/>
    <property type="match status" value="1"/>
</dbReference>
<dbReference type="PATRIC" id="fig|1129374.4.peg.1653"/>
<dbReference type="eggNOG" id="COG2227">
    <property type="taxonomic scope" value="Bacteria"/>
</dbReference>
<name>H3ZE78_9ALTE</name>
<dbReference type="SUPFAM" id="SSF53335">
    <property type="entry name" value="S-adenosyl-L-methionine-dependent methyltransferases"/>
    <property type="match status" value="1"/>
</dbReference>
<dbReference type="STRING" id="1129374.AJE_08300"/>
<accession>H3ZE78</accession>
<comment type="caution">
    <text evidence="1">The sequence shown here is derived from an EMBL/GenBank/DDBJ whole genome shotgun (WGS) entry which is preliminary data.</text>
</comment>
<evidence type="ECO:0000313" key="1">
    <source>
        <dbReference type="EMBL" id="EHR41122.1"/>
    </source>
</evidence>
<keyword evidence="2" id="KW-1185">Reference proteome</keyword>
<evidence type="ECO:0000313" key="2">
    <source>
        <dbReference type="Proteomes" id="UP000012046"/>
    </source>
</evidence>
<dbReference type="RefSeq" id="WP_008950479.1">
    <property type="nucleotide sequence ID" value="NZ_AHTH01000021.1"/>
</dbReference>
<sequence length="213" mass="24289">MEPCPLCLHPDSSLFSQDPQRQYRQCQQCALVFVPSAQLLTAEQEQQHYQLHNNDVSDAGYRQFLSHLAGPLLAALPAGRLQGLDFGCGPGPLLAQMLQEAGHQMQLWDPFFANNPEVLTRRYDFISCSEAIEHFVNPAQEWQCWLRLLQPGGVLAIMTSHYPAVSQFANWHYKRDPTHIRFFHPDTFNFLARRDQLSLSFPAKDVVILRKAG</sequence>
<keyword evidence="1" id="KW-0808">Transferase</keyword>
<dbReference type="GO" id="GO:0008168">
    <property type="term" value="F:methyltransferase activity"/>
    <property type="evidence" value="ECO:0007669"/>
    <property type="project" value="UniProtKB-KW"/>
</dbReference>